<keyword evidence="4 5" id="KW-0472">Membrane</keyword>
<keyword evidence="2 5" id="KW-0812">Transmembrane</keyword>
<feature type="transmembrane region" description="Helical" evidence="5">
    <location>
        <begin position="112"/>
        <end position="138"/>
    </location>
</feature>
<proteinExistence type="predicted"/>
<evidence type="ECO:0000256" key="3">
    <source>
        <dbReference type="ARBA" id="ARBA00022989"/>
    </source>
</evidence>
<comment type="caution">
    <text evidence="6">The sequence shown here is derived from an EMBL/GenBank/DDBJ whole genome shotgun (WGS) entry which is preliminary data.</text>
</comment>
<dbReference type="EMBL" id="JANX01000162">
    <property type="protein sequence ID" value="KGM33649.1"/>
    <property type="molecule type" value="Genomic_DNA"/>
</dbReference>
<evidence type="ECO:0000256" key="4">
    <source>
        <dbReference type="ARBA" id="ARBA00023136"/>
    </source>
</evidence>
<evidence type="ECO:0000256" key="1">
    <source>
        <dbReference type="ARBA" id="ARBA00004141"/>
    </source>
</evidence>
<organism evidence="6 7">
    <name type="scientific">Inquilinus limosus MP06</name>
    <dbReference type="NCBI Taxonomy" id="1398085"/>
    <lineage>
        <taxon>Bacteria</taxon>
        <taxon>Pseudomonadati</taxon>
        <taxon>Pseudomonadota</taxon>
        <taxon>Alphaproteobacteria</taxon>
        <taxon>Rhodospirillales</taxon>
        <taxon>Rhodospirillaceae</taxon>
        <taxon>Inquilinus</taxon>
    </lineage>
</organism>
<evidence type="ECO:0000313" key="7">
    <source>
        <dbReference type="Proteomes" id="UP000029995"/>
    </source>
</evidence>
<sequence>MALLVAAQRLAELAYARRNESRLRARGAVESGARHYPLFILLHGAWLLAVFLLIPADRAPSWPLLALFLLLQAARVWVVATLGPYWTTRVLSLPGAPLVRRGPYRWVRHPNYVVVAAEIAVLPLAFDAWTIAIVFSLANALLLRHRIGIEEGALAGRS</sequence>
<comment type="subcellular location">
    <subcellularLocation>
        <location evidence="1">Membrane</location>
        <topology evidence="1">Multi-pass membrane protein</topology>
    </subcellularLocation>
</comment>
<feature type="transmembrane region" description="Helical" evidence="5">
    <location>
        <begin position="35"/>
        <end position="54"/>
    </location>
</feature>
<dbReference type="InterPro" id="IPR052527">
    <property type="entry name" value="Metal_cation-efflux_comp"/>
</dbReference>
<keyword evidence="3 5" id="KW-1133">Transmembrane helix</keyword>
<gene>
    <name evidence="6" type="ORF">P409_14700</name>
</gene>
<dbReference type="AlphaFoldDB" id="A0A0A0D6B6"/>
<evidence type="ECO:0000256" key="2">
    <source>
        <dbReference type="ARBA" id="ARBA00022692"/>
    </source>
</evidence>
<evidence type="ECO:0000256" key="5">
    <source>
        <dbReference type="SAM" id="Phobius"/>
    </source>
</evidence>
<dbReference type="GO" id="GO:0004671">
    <property type="term" value="F:protein C-terminal S-isoprenylcysteine carboxyl O-methyltransferase activity"/>
    <property type="evidence" value="ECO:0007669"/>
    <property type="project" value="InterPro"/>
</dbReference>
<dbReference type="GO" id="GO:0016020">
    <property type="term" value="C:membrane"/>
    <property type="evidence" value="ECO:0007669"/>
    <property type="project" value="UniProtKB-SubCell"/>
</dbReference>
<feature type="transmembrane region" description="Helical" evidence="5">
    <location>
        <begin position="66"/>
        <end position="86"/>
    </location>
</feature>
<dbReference type="PANTHER" id="PTHR43847:SF1">
    <property type="entry name" value="BLL3993 PROTEIN"/>
    <property type="match status" value="1"/>
</dbReference>
<name>A0A0A0D6B6_9PROT</name>
<accession>A0A0A0D6B6</accession>
<reference evidence="6 7" key="1">
    <citation type="submission" date="2014-01" db="EMBL/GenBank/DDBJ databases">
        <title>Genome sequence determination for a cystic fibrosis isolate, Inquilinus limosus.</title>
        <authorList>
            <person name="Pino M."/>
            <person name="Di Conza J."/>
            <person name="Gutkind G."/>
        </authorList>
    </citation>
    <scope>NUCLEOTIDE SEQUENCE [LARGE SCALE GENOMIC DNA]</scope>
    <source>
        <strain evidence="6 7">MP06</strain>
    </source>
</reference>
<evidence type="ECO:0000313" key="6">
    <source>
        <dbReference type="EMBL" id="KGM33649.1"/>
    </source>
</evidence>
<dbReference type="Proteomes" id="UP000029995">
    <property type="component" value="Unassembled WGS sequence"/>
</dbReference>
<dbReference type="InterPro" id="IPR007269">
    <property type="entry name" value="ICMT_MeTrfase"/>
</dbReference>
<dbReference type="Gene3D" id="1.20.120.1630">
    <property type="match status" value="1"/>
</dbReference>
<dbReference type="Pfam" id="PF04140">
    <property type="entry name" value="ICMT"/>
    <property type="match status" value="1"/>
</dbReference>
<dbReference type="PANTHER" id="PTHR43847">
    <property type="entry name" value="BLL3993 PROTEIN"/>
    <property type="match status" value="1"/>
</dbReference>
<protein>
    <submittedName>
        <fullName evidence="6">Membrane protein</fullName>
    </submittedName>
</protein>